<comment type="caution">
    <text evidence="1">The sequence shown here is derived from an EMBL/GenBank/DDBJ whole genome shotgun (WGS) entry which is preliminary data.</text>
</comment>
<organism evidence="1 2">
    <name type="scientific">Vaccinium darrowii</name>
    <dbReference type="NCBI Taxonomy" id="229202"/>
    <lineage>
        <taxon>Eukaryota</taxon>
        <taxon>Viridiplantae</taxon>
        <taxon>Streptophyta</taxon>
        <taxon>Embryophyta</taxon>
        <taxon>Tracheophyta</taxon>
        <taxon>Spermatophyta</taxon>
        <taxon>Magnoliopsida</taxon>
        <taxon>eudicotyledons</taxon>
        <taxon>Gunneridae</taxon>
        <taxon>Pentapetalae</taxon>
        <taxon>asterids</taxon>
        <taxon>Ericales</taxon>
        <taxon>Ericaceae</taxon>
        <taxon>Vaccinioideae</taxon>
        <taxon>Vaccinieae</taxon>
        <taxon>Vaccinium</taxon>
    </lineage>
</organism>
<proteinExistence type="predicted"/>
<dbReference type="Proteomes" id="UP000828048">
    <property type="component" value="Chromosome 2"/>
</dbReference>
<gene>
    <name evidence="1" type="ORF">Vadar_003666</name>
</gene>
<protein>
    <submittedName>
        <fullName evidence="1">Uncharacterized protein</fullName>
    </submittedName>
</protein>
<reference evidence="1 2" key="1">
    <citation type="journal article" date="2021" name="Hortic Res">
        <title>High-quality reference genome and annotation aids understanding of berry development for evergreen blueberry (Vaccinium darrowii).</title>
        <authorList>
            <person name="Yu J."/>
            <person name="Hulse-Kemp A.M."/>
            <person name="Babiker E."/>
            <person name="Staton M."/>
        </authorList>
    </citation>
    <scope>NUCLEOTIDE SEQUENCE [LARGE SCALE GENOMIC DNA]</scope>
    <source>
        <strain evidence="2">cv. NJ 8807/NJ 8810</strain>
        <tissue evidence="1">Young leaf</tissue>
    </source>
</reference>
<evidence type="ECO:0000313" key="1">
    <source>
        <dbReference type="EMBL" id="KAH7833169.1"/>
    </source>
</evidence>
<name>A0ACB7WXG0_9ERIC</name>
<dbReference type="EMBL" id="CM037152">
    <property type="protein sequence ID" value="KAH7833169.1"/>
    <property type="molecule type" value="Genomic_DNA"/>
</dbReference>
<sequence length="213" mass="24320">MATENLRHQIGDDSNIINPNENTHDYDDYEDDYEDEDEYDDYIEDSSMKGRMLRWRAAIARHGFWSLAVAISPASLYLVDIFFLRSAERASARPSWFLTPLINRDVHFVLSSVLMSLSSWFAWAENGLPQNPRLFASRFVGYTALSLAWDPIVFGWGAINVGLFVCVLRGLLAIAISNMIKRQNDTAGEFIFRTCGMMDSMHLFQCSLDLLVQ</sequence>
<accession>A0ACB7WXG0</accession>
<evidence type="ECO:0000313" key="2">
    <source>
        <dbReference type="Proteomes" id="UP000828048"/>
    </source>
</evidence>
<keyword evidence="2" id="KW-1185">Reference proteome</keyword>